<evidence type="ECO:0000256" key="4">
    <source>
        <dbReference type="ARBA" id="ARBA00023163"/>
    </source>
</evidence>
<evidence type="ECO:0000256" key="1">
    <source>
        <dbReference type="ARBA" id="ARBA00010641"/>
    </source>
</evidence>
<feature type="domain" description="RNA polymerase sigma-70 region 2" evidence="6">
    <location>
        <begin position="2"/>
        <end position="61"/>
    </location>
</feature>
<evidence type="ECO:0000256" key="3">
    <source>
        <dbReference type="ARBA" id="ARBA00023082"/>
    </source>
</evidence>
<dbReference type="Gene3D" id="1.10.1740.10">
    <property type="match status" value="1"/>
</dbReference>
<keyword evidence="2" id="KW-0805">Transcription regulation</keyword>
<keyword evidence="3" id="KW-0731">Sigma factor</keyword>
<evidence type="ECO:0000259" key="7">
    <source>
        <dbReference type="Pfam" id="PF08281"/>
    </source>
</evidence>
<dbReference type="EMBL" id="JABFCX010000002">
    <property type="protein sequence ID" value="NNU15961.1"/>
    <property type="molecule type" value="Genomic_DNA"/>
</dbReference>
<dbReference type="AlphaFoldDB" id="A0A7Y3RKX8"/>
<keyword evidence="9" id="KW-1185">Reference proteome</keyword>
<dbReference type="PANTHER" id="PTHR43133">
    <property type="entry name" value="RNA POLYMERASE ECF-TYPE SIGMA FACTO"/>
    <property type="match status" value="1"/>
</dbReference>
<dbReference type="InterPro" id="IPR013249">
    <property type="entry name" value="RNA_pol_sigma70_r4_t2"/>
</dbReference>
<sequence length="175" mass="19415">MLVGWLTSKFGDREMAEDLAQDTYLRVWRYAESNDIENVKALLFRTAANLAANEFRSRSRRRKAGLTEQSKDDETDLVASVPSDSPSPESQLLTRTETLSALEAIRGLPEKQRRAFIMSRFEEKSYAEIAGVLGVSVSSIEKYIIAALAHLRASVRGDEASNVVPLNAPGRGRGR</sequence>
<comment type="similarity">
    <text evidence="1">Belongs to the sigma-70 factor family. ECF subfamily.</text>
</comment>
<organism evidence="8 9">
    <name type="scientific">Parvularcula mediterranea</name>
    <dbReference type="NCBI Taxonomy" id="2732508"/>
    <lineage>
        <taxon>Bacteria</taxon>
        <taxon>Pseudomonadati</taxon>
        <taxon>Pseudomonadota</taxon>
        <taxon>Alphaproteobacteria</taxon>
        <taxon>Parvularculales</taxon>
        <taxon>Parvularculaceae</taxon>
        <taxon>Parvularcula</taxon>
    </lineage>
</organism>
<dbReference type="CDD" id="cd06171">
    <property type="entry name" value="Sigma70_r4"/>
    <property type="match status" value="1"/>
</dbReference>
<keyword evidence="4" id="KW-0804">Transcription</keyword>
<protein>
    <submittedName>
        <fullName evidence="8">Sigma-70 family RNA polymerase sigma factor</fullName>
    </submittedName>
</protein>
<dbReference type="InterPro" id="IPR014284">
    <property type="entry name" value="RNA_pol_sigma-70_dom"/>
</dbReference>
<reference evidence="8 9" key="1">
    <citation type="submission" date="2020-05" db="EMBL/GenBank/DDBJ databases">
        <title>Parvularcula mediterraneae sp. nov., isolated from polypropylene straw from shallow seawater of the seashore of Laganas in Zakynthos island, Greece.</title>
        <authorList>
            <person name="Szabo I."/>
            <person name="Al-Omari J."/>
            <person name="Rado J."/>
            <person name="Szerdahelyi G.S."/>
        </authorList>
    </citation>
    <scope>NUCLEOTIDE SEQUENCE [LARGE SCALE GENOMIC DNA]</scope>
    <source>
        <strain evidence="8 9">ZS-1/3</strain>
    </source>
</reference>
<dbReference type="Pfam" id="PF04542">
    <property type="entry name" value="Sigma70_r2"/>
    <property type="match status" value="1"/>
</dbReference>
<dbReference type="PANTHER" id="PTHR43133:SF63">
    <property type="entry name" value="RNA POLYMERASE SIGMA FACTOR FECI-RELATED"/>
    <property type="match status" value="1"/>
</dbReference>
<dbReference type="InterPro" id="IPR036388">
    <property type="entry name" value="WH-like_DNA-bd_sf"/>
</dbReference>
<dbReference type="GO" id="GO:0006352">
    <property type="term" value="P:DNA-templated transcription initiation"/>
    <property type="evidence" value="ECO:0007669"/>
    <property type="project" value="InterPro"/>
</dbReference>
<dbReference type="GO" id="GO:0016987">
    <property type="term" value="F:sigma factor activity"/>
    <property type="evidence" value="ECO:0007669"/>
    <property type="project" value="UniProtKB-KW"/>
</dbReference>
<evidence type="ECO:0000256" key="5">
    <source>
        <dbReference type="SAM" id="MobiDB-lite"/>
    </source>
</evidence>
<dbReference type="Gene3D" id="1.10.10.10">
    <property type="entry name" value="Winged helix-like DNA-binding domain superfamily/Winged helix DNA-binding domain"/>
    <property type="match status" value="1"/>
</dbReference>
<accession>A0A7Y3RKX8</accession>
<dbReference type="InterPro" id="IPR007627">
    <property type="entry name" value="RNA_pol_sigma70_r2"/>
</dbReference>
<gene>
    <name evidence="8" type="ORF">HK107_06450</name>
</gene>
<dbReference type="NCBIfam" id="TIGR02937">
    <property type="entry name" value="sigma70-ECF"/>
    <property type="match status" value="1"/>
</dbReference>
<dbReference type="InterPro" id="IPR013324">
    <property type="entry name" value="RNA_pol_sigma_r3/r4-like"/>
</dbReference>
<dbReference type="GO" id="GO:0003677">
    <property type="term" value="F:DNA binding"/>
    <property type="evidence" value="ECO:0007669"/>
    <property type="project" value="InterPro"/>
</dbReference>
<feature type="compositionally biased region" description="Polar residues" evidence="5">
    <location>
        <begin position="82"/>
        <end position="91"/>
    </location>
</feature>
<name>A0A7Y3RKX8_9PROT</name>
<dbReference type="Proteomes" id="UP000536835">
    <property type="component" value="Unassembled WGS sequence"/>
</dbReference>
<evidence type="ECO:0000313" key="8">
    <source>
        <dbReference type="EMBL" id="NNU15961.1"/>
    </source>
</evidence>
<dbReference type="SUPFAM" id="SSF88946">
    <property type="entry name" value="Sigma2 domain of RNA polymerase sigma factors"/>
    <property type="match status" value="1"/>
</dbReference>
<evidence type="ECO:0000256" key="2">
    <source>
        <dbReference type="ARBA" id="ARBA00023015"/>
    </source>
</evidence>
<evidence type="ECO:0000259" key="6">
    <source>
        <dbReference type="Pfam" id="PF04542"/>
    </source>
</evidence>
<dbReference type="InterPro" id="IPR039425">
    <property type="entry name" value="RNA_pol_sigma-70-like"/>
</dbReference>
<comment type="caution">
    <text evidence="8">The sequence shown here is derived from an EMBL/GenBank/DDBJ whole genome shotgun (WGS) entry which is preliminary data.</text>
</comment>
<feature type="domain" description="RNA polymerase sigma factor 70 region 4 type 2" evidence="7">
    <location>
        <begin position="101"/>
        <end position="151"/>
    </location>
</feature>
<dbReference type="InterPro" id="IPR013325">
    <property type="entry name" value="RNA_pol_sigma_r2"/>
</dbReference>
<dbReference type="SUPFAM" id="SSF88659">
    <property type="entry name" value="Sigma3 and sigma4 domains of RNA polymerase sigma factors"/>
    <property type="match status" value="1"/>
</dbReference>
<feature type="region of interest" description="Disordered" evidence="5">
    <location>
        <begin position="61"/>
        <end position="91"/>
    </location>
</feature>
<evidence type="ECO:0000313" key="9">
    <source>
        <dbReference type="Proteomes" id="UP000536835"/>
    </source>
</evidence>
<proteinExistence type="inferred from homology"/>
<dbReference type="Pfam" id="PF08281">
    <property type="entry name" value="Sigma70_r4_2"/>
    <property type="match status" value="1"/>
</dbReference>